<accession>Q01T31</accession>
<keyword evidence="1 10" id="KW-0723">Serine/threonine-protein kinase</keyword>
<dbReference type="InterPro" id="IPR011659">
    <property type="entry name" value="WD40"/>
</dbReference>
<dbReference type="Gene3D" id="1.10.510.10">
    <property type="entry name" value="Transferase(Phosphotransferase) domain 1"/>
    <property type="match status" value="1"/>
</dbReference>
<feature type="binding site" evidence="8">
    <location>
        <position position="41"/>
    </location>
    <ligand>
        <name>ATP</name>
        <dbReference type="ChEBI" id="CHEBI:30616"/>
    </ligand>
</feature>
<dbReference type="GO" id="GO:0005524">
    <property type="term" value="F:ATP binding"/>
    <property type="evidence" value="ECO:0007669"/>
    <property type="project" value="UniProtKB-UniRule"/>
</dbReference>
<dbReference type="InterPro" id="IPR017441">
    <property type="entry name" value="Protein_kinase_ATP_BS"/>
</dbReference>
<dbReference type="GO" id="GO:0004674">
    <property type="term" value="F:protein serine/threonine kinase activity"/>
    <property type="evidence" value="ECO:0007669"/>
    <property type="project" value="UniProtKB-KW"/>
</dbReference>
<dbReference type="InterPro" id="IPR011009">
    <property type="entry name" value="Kinase-like_dom_sf"/>
</dbReference>
<evidence type="ECO:0000256" key="8">
    <source>
        <dbReference type="PROSITE-ProRule" id="PRU10141"/>
    </source>
</evidence>
<dbReference type="Gene3D" id="2.120.10.30">
    <property type="entry name" value="TolB, C-terminal domain"/>
    <property type="match status" value="2"/>
</dbReference>
<protein>
    <submittedName>
        <fullName evidence="10">Serine/threonine protein kinase</fullName>
    </submittedName>
</protein>
<dbReference type="PROSITE" id="PS50011">
    <property type="entry name" value="PROTEIN_KINASE_DOM"/>
    <property type="match status" value="1"/>
</dbReference>
<keyword evidence="5 8" id="KW-0067">ATP-binding</keyword>
<dbReference type="CDD" id="cd14014">
    <property type="entry name" value="STKc_PknB_like"/>
    <property type="match status" value="1"/>
</dbReference>
<dbReference type="SUPFAM" id="SSF56112">
    <property type="entry name" value="Protein kinase-like (PK-like)"/>
    <property type="match status" value="1"/>
</dbReference>
<dbReference type="eggNOG" id="COG0515">
    <property type="taxonomic scope" value="Bacteria"/>
</dbReference>
<evidence type="ECO:0000259" key="9">
    <source>
        <dbReference type="PROSITE" id="PS50011"/>
    </source>
</evidence>
<dbReference type="SUPFAM" id="SSF82171">
    <property type="entry name" value="DPP6 N-terminal domain-like"/>
    <property type="match status" value="2"/>
</dbReference>
<dbReference type="Gene3D" id="2.120.10.60">
    <property type="entry name" value="Tricorn protease N-terminal domain"/>
    <property type="match status" value="1"/>
</dbReference>
<keyword evidence="2" id="KW-0808">Transferase</keyword>
<dbReference type="InParanoid" id="Q01T31"/>
<dbReference type="STRING" id="234267.Acid_6263"/>
<dbReference type="HOGENOM" id="CLU_012906_0_0_0"/>
<dbReference type="InterPro" id="IPR000719">
    <property type="entry name" value="Prot_kinase_dom"/>
</dbReference>
<evidence type="ECO:0000256" key="7">
    <source>
        <dbReference type="ARBA" id="ARBA00048679"/>
    </source>
</evidence>
<evidence type="ECO:0000256" key="2">
    <source>
        <dbReference type="ARBA" id="ARBA00022679"/>
    </source>
</evidence>
<dbReference type="SMART" id="SM00220">
    <property type="entry name" value="S_TKc"/>
    <property type="match status" value="1"/>
</dbReference>
<dbReference type="EMBL" id="CP000473">
    <property type="protein sequence ID" value="ABJ87189.1"/>
    <property type="molecule type" value="Genomic_DNA"/>
</dbReference>
<keyword evidence="4 10" id="KW-0418">Kinase</keyword>
<evidence type="ECO:0000256" key="3">
    <source>
        <dbReference type="ARBA" id="ARBA00022741"/>
    </source>
</evidence>
<sequence length="847" mass="89432">MALSAGSKLGPYEIVAPLGAGGMGEVYRAHDSRLGRDVALKILPAEVARDPVSRARFEQEARAVAALNHPNIVAVYDVGEGYFVSELVDGESLRGAKFSLRKTLDIAAQIASGIAAAHAAGIVHRDLKPGNILVTHDGRAKILDFGLARIRPTKAASALDQTVTAHTEAGTVVGTVSYMSPEQVRGLEVDHRSDIFSFGIMLHGMLGGSRTFHGETTVDTMQAILRQDPPELPDTVPPMLRDIVTRCLEKEPGQRFQSAKDLEFALLSSAGRSGSASAVAPALRGVAWRWPAALVLCAGLAFGAGVWLRRAPQPPRWSAALLPVASAASCPRLSPDGQTLAFTPFVSGVTQVAVMTPASGDIAVLTHATAEGSVEQVSWSADGTRLYFDRLTDVPRGVYSVPKLGGKEQLLLEDASNPEALADGSLLVTRLNAARKHQIFRFWTDSGRVEALPVLLKMVGDRSIVRAFPDGKSAVAYGTPANAAGSSPALYRIEIGSGAVRLLDPGPPEGAEVGGLAVTRDGKRVLFATSRRSAYTVKSIPADGNGPSPEVLLLTGAAYSLDAGPDGSIYLDQWHRASTLLRFSASGGHAEQFAEFPARVLNREDIAILRDGRTVVSQRIGASTRLLALEPGKDPAPLIYTSESTGSPVAEDGPGQVVFLVGTPPKIGVASVSNGRILRRIPFNHGEITALAATPDGRTIFCAAGGMVWVIPEAGEPKELRAGDAIAVDPAGKFVLVEVGETPVIRLIRVPLDGSREQEIPRGETGRPASALTPNAIGKDGRILTPMGGSTWNWPAGILDASTGRYTRIALDRDVDYHALAWAPDGRIVALASGAETTLWKFTPEVK</sequence>
<dbReference type="Gene3D" id="3.30.200.20">
    <property type="entry name" value="Phosphorylase Kinase, domain 1"/>
    <property type="match status" value="1"/>
</dbReference>
<evidence type="ECO:0000256" key="6">
    <source>
        <dbReference type="ARBA" id="ARBA00047899"/>
    </source>
</evidence>
<dbReference type="PROSITE" id="PS00108">
    <property type="entry name" value="PROTEIN_KINASE_ST"/>
    <property type="match status" value="1"/>
</dbReference>
<dbReference type="AlphaFoldDB" id="Q01T31"/>
<comment type="catalytic activity">
    <reaction evidence="6">
        <text>L-threonyl-[protein] + ATP = O-phospho-L-threonyl-[protein] + ADP + H(+)</text>
        <dbReference type="Rhea" id="RHEA:46608"/>
        <dbReference type="Rhea" id="RHEA-COMP:11060"/>
        <dbReference type="Rhea" id="RHEA-COMP:11605"/>
        <dbReference type="ChEBI" id="CHEBI:15378"/>
        <dbReference type="ChEBI" id="CHEBI:30013"/>
        <dbReference type="ChEBI" id="CHEBI:30616"/>
        <dbReference type="ChEBI" id="CHEBI:61977"/>
        <dbReference type="ChEBI" id="CHEBI:456216"/>
        <dbReference type="EC" id="2.7.11.1"/>
    </reaction>
</comment>
<dbReference type="InterPro" id="IPR008271">
    <property type="entry name" value="Ser/Thr_kinase_AS"/>
</dbReference>
<dbReference type="PANTHER" id="PTHR43289:SF6">
    <property type="entry name" value="SERINE_THREONINE-PROTEIN KINASE NEKL-3"/>
    <property type="match status" value="1"/>
</dbReference>
<dbReference type="eggNOG" id="COG0823">
    <property type="taxonomic scope" value="Bacteria"/>
</dbReference>
<gene>
    <name evidence="10" type="ordered locus">Acid_6263</name>
</gene>
<feature type="domain" description="Protein kinase" evidence="9">
    <location>
        <begin position="12"/>
        <end position="267"/>
    </location>
</feature>
<reference evidence="10" key="1">
    <citation type="submission" date="2006-10" db="EMBL/GenBank/DDBJ databases">
        <title>Complete sequence of Solibacter usitatus Ellin6076.</title>
        <authorList>
            <consortium name="US DOE Joint Genome Institute"/>
            <person name="Copeland A."/>
            <person name="Lucas S."/>
            <person name="Lapidus A."/>
            <person name="Barry K."/>
            <person name="Detter J.C."/>
            <person name="Glavina del Rio T."/>
            <person name="Hammon N."/>
            <person name="Israni S."/>
            <person name="Dalin E."/>
            <person name="Tice H."/>
            <person name="Pitluck S."/>
            <person name="Thompson L.S."/>
            <person name="Brettin T."/>
            <person name="Bruce D."/>
            <person name="Han C."/>
            <person name="Tapia R."/>
            <person name="Gilna P."/>
            <person name="Schmutz J."/>
            <person name="Larimer F."/>
            <person name="Land M."/>
            <person name="Hauser L."/>
            <person name="Kyrpides N."/>
            <person name="Mikhailova N."/>
            <person name="Janssen P.H."/>
            <person name="Kuske C.R."/>
            <person name="Richardson P."/>
        </authorList>
    </citation>
    <scope>NUCLEOTIDE SEQUENCE</scope>
    <source>
        <strain evidence="10">Ellin6076</strain>
    </source>
</reference>
<evidence type="ECO:0000256" key="4">
    <source>
        <dbReference type="ARBA" id="ARBA00022777"/>
    </source>
</evidence>
<evidence type="ECO:0000256" key="5">
    <source>
        <dbReference type="ARBA" id="ARBA00022840"/>
    </source>
</evidence>
<dbReference type="Pfam" id="PF00069">
    <property type="entry name" value="Pkinase"/>
    <property type="match status" value="1"/>
</dbReference>
<dbReference type="KEGG" id="sus:Acid_6263"/>
<dbReference type="PANTHER" id="PTHR43289">
    <property type="entry name" value="MITOGEN-ACTIVATED PROTEIN KINASE KINASE KINASE 20-RELATED"/>
    <property type="match status" value="1"/>
</dbReference>
<dbReference type="Pfam" id="PF07676">
    <property type="entry name" value="PD40"/>
    <property type="match status" value="1"/>
</dbReference>
<keyword evidence="3 8" id="KW-0547">Nucleotide-binding</keyword>
<evidence type="ECO:0000256" key="1">
    <source>
        <dbReference type="ARBA" id="ARBA00022527"/>
    </source>
</evidence>
<name>Q01T31_SOLUE</name>
<organism evidence="10">
    <name type="scientific">Solibacter usitatus (strain Ellin6076)</name>
    <dbReference type="NCBI Taxonomy" id="234267"/>
    <lineage>
        <taxon>Bacteria</taxon>
        <taxon>Pseudomonadati</taxon>
        <taxon>Acidobacteriota</taxon>
        <taxon>Terriglobia</taxon>
        <taxon>Bryobacterales</taxon>
        <taxon>Solibacteraceae</taxon>
        <taxon>Candidatus Solibacter</taxon>
    </lineage>
</organism>
<dbReference type="FunFam" id="3.30.200.20:FF:000035">
    <property type="entry name" value="Serine/threonine protein kinase Stk1"/>
    <property type="match status" value="1"/>
</dbReference>
<dbReference type="PROSITE" id="PS00107">
    <property type="entry name" value="PROTEIN_KINASE_ATP"/>
    <property type="match status" value="1"/>
</dbReference>
<dbReference type="OrthoDB" id="100367at2"/>
<dbReference type="InterPro" id="IPR011042">
    <property type="entry name" value="6-blade_b-propeller_TolB-like"/>
</dbReference>
<evidence type="ECO:0000313" key="10">
    <source>
        <dbReference type="EMBL" id="ABJ87189.1"/>
    </source>
</evidence>
<proteinExistence type="predicted"/>
<comment type="catalytic activity">
    <reaction evidence="7">
        <text>L-seryl-[protein] + ATP = O-phospho-L-seryl-[protein] + ADP + H(+)</text>
        <dbReference type="Rhea" id="RHEA:17989"/>
        <dbReference type="Rhea" id="RHEA-COMP:9863"/>
        <dbReference type="Rhea" id="RHEA-COMP:11604"/>
        <dbReference type="ChEBI" id="CHEBI:15378"/>
        <dbReference type="ChEBI" id="CHEBI:29999"/>
        <dbReference type="ChEBI" id="CHEBI:30616"/>
        <dbReference type="ChEBI" id="CHEBI:83421"/>
        <dbReference type="ChEBI" id="CHEBI:456216"/>
        <dbReference type="EC" id="2.7.11.1"/>
    </reaction>
</comment>